<gene>
    <name evidence="1" type="ORF">DJ70_12810</name>
</gene>
<sequence>MILPAQKTAASVAISRYGEDALILRPVDDDSAVDGYGKTAEDSWEEEAVEPVVRVYQRGAAPSQGRVTGGRYLTESPVLIFIADSLVSEGFRVSYGTSVYEIDSLTRYPTHIEAETTSVG</sequence>
<comment type="caution">
    <text evidence="1">The sequence shown here is derived from an EMBL/GenBank/DDBJ whole genome shotgun (WGS) entry which is preliminary data.</text>
</comment>
<dbReference type="AlphaFoldDB" id="A0A256IEF9"/>
<dbReference type="Proteomes" id="UP000216308">
    <property type="component" value="Unassembled WGS sequence"/>
</dbReference>
<protein>
    <submittedName>
        <fullName evidence="1">Uncharacterized protein</fullName>
    </submittedName>
</protein>
<dbReference type="OrthoDB" id="351104at2157"/>
<keyword evidence="2" id="KW-1185">Reference proteome</keyword>
<evidence type="ECO:0000313" key="1">
    <source>
        <dbReference type="EMBL" id="OYR54904.1"/>
    </source>
</evidence>
<name>A0A256IEF9_9EURY</name>
<proteinExistence type="predicted"/>
<dbReference type="RefSeq" id="WP_094533632.1">
    <property type="nucleotide sequence ID" value="NZ_NHPJ01000110.1"/>
</dbReference>
<evidence type="ECO:0000313" key="2">
    <source>
        <dbReference type="Proteomes" id="UP000216308"/>
    </source>
</evidence>
<reference evidence="1 2" key="1">
    <citation type="journal article" date="2014" name="Front. Microbiol.">
        <title>Population and genomic analysis of the genus Halorubrum.</title>
        <authorList>
            <person name="Fullmer M.S."/>
            <person name="Soucy S.M."/>
            <person name="Swithers K.S."/>
            <person name="Makkay A.M."/>
            <person name="Wheeler R."/>
            <person name="Ventosa A."/>
            <person name="Gogarten J.P."/>
            <person name="Papke R.T."/>
        </authorList>
    </citation>
    <scope>NUCLEOTIDE SEQUENCE [LARGE SCALE GENOMIC DNA]</scope>
    <source>
        <strain evidence="1 2">Cb34</strain>
    </source>
</reference>
<accession>A0A256IEF9</accession>
<organism evidence="1 2">
    <name type="scientific">Halorubrum halodurans</name>
    <dbReference type="NCBI Taxonomy" id="1383851"/>
    <lineage>
        <taxon>Archaea</taxon>
        <taxon>Methanobacteriati</taxon>
        <taxon>Methanobacteriota</taxon>
        <taxon>Stenosarchaea group</taxon>
        <taxon>Halobacteria</taxon>
        <taxon>Halobacteriales</taxon>
        <taxon>Haloferacaceae</taxon>
        <taxon>Halorubrum</taxon>
    </lineage>
</organism>
<dbReference type="EMBL" id="NHPJ01000110">
    <property type="protein sequence ID" value="OYR54904.1"/>
    <property type="molecule type" value="Genomic_DNA"/>
</dbReference>